<dbReference type="Pfam" id="PF08459">
    <property type="entry name" value="UvrC_RNaseH_dom"/>
    <property type="match status" value="1"/>
</dbReference>
<dbReference type="InterPro" id="IPR047296">
    <property type="entry name" value="GIY-YIG_UvrC_Cho"/>
</dbReference>
<keyword evidence="1 7" id="KW-0963">Cytoplasm</keyword>
<dbReference type="NCBIfam" id="NF001824">
    <property type="entry name" value="PRK00558.1-5"/>
    <property type="match status" value="1"/>
</dbReference>
<dbReference type="InterPro" id="IPR050066">
    <property type="entry name" value="UvrABC_protein_C"/>
</dbReference>
<evidence type="ECO:0000259" key="10">
    <source>
        <dbReference type="PROSITE" id="PS50164"/>
    </source>
</evidence>
<keyword evidence="5 7" id="KW-0234">DNA repair</keyword>
<comment type="caution">
    <text evidence="12">The sequence shown here is derived from an EMBL/GenBank/DDBJ whole genome shotgun (WGS) entry which is preliminary data.</text>
</comment>
<dbReference type="SUPFAM" id="SSF46600">
    <property type="entry name" value="C-terminal UvrC-binding domain of UvrB"/>
    <property type="match status" value="1"/>
</dbReference>
<dbReference type="Gene3D" id="4.10.860.10">
    <property type="entry name" value="UVR domain"/>
    <property type="match status" value="1"/>
</dbReference>
<dbReference type="PROSITE" id="PS50151">
    <property type="entry name" value="UVR"/>
    <property type="match status" value="1"/>
</dbReference>
<evidence type="ECO:0000256" key="3">
    <source>
        <dbReference type="ARBA" id="ARBA00022769"/>
    </source>
</evidence>
<dbReference type="GO" id="GO:0006289">
    <property type="term" value="P:nucleotide-excision repair"/>
    <property type="evidence" value="ECO:0007669"/>
    <property type="project" value="UniProtKB-UniRule"/>
</dbReference>
<evidence type="ECO:0000259" key="11">
    <source>
        <dbReference type="PROSITE" id="PS50165"/>
    </source>
</evidence>
<name>A0A2A6DZY5_9BACL</name>
<dbReference type="InterPro" id="IPR036876">
    <property type="entry name" value="UVR_dom_sf"/>
</dbReference>
<dbReference type="PANTHER" id="PTHR30562:SF1">
    <property type="entry name" value="UVRABC SYSTEM PROTEIN C"/>
    <property type="match status" value="1"/>
</dbReference>
<evidence type="ECO:0000256" key="1">
    <source>
        <dbReference type="ARBA" id="ARBA00022490"/>
    </source>
</evidence>
<dbReference type="FunFam" id="3.40.1440.10:FF:000001">
    <property type="entry name" value="UvrABC system protein C"/>
    <property type="match status" value="1"/>
</dbReference>
<dbReference type="Pfam" id="PF02151">
    <property type="entry name" value="UVR"/>
    <property type="match status" value="1"/>
</dbReference>
<comment type="function">
    <text evidence="7">The UvrABC repair system catalyzes the recognition and processing of DNA lesions. UvrC both incises the 5' and 3' sides of the lesion. The N-terminal half is responsible for the 3' incision and the C-terminal half is responsible for the 5' incision.</text>
</comment>
<dbReference type="Gene3D" id="1.10.150.20">
    <property type="entry name" value="5' to 3' exonuclease, C-terminal subdomain"/>
    <property type="match status" value="1"/>
</dbReference>
<protein>
    <recommendedName>
        <fullName evidence="7">UvrABC system protein C</fullName>
        <shortName evidence="7">Protein UvrC</shortName>
    </recommendedName>
    <alternativeName>
        <fullName evidence="7">Excinuclease ABC subunit C</fullName>
    </alternativeName>
</protein>
<dbReference type="InterPro" id="IPR001943">
    <property type="entry name" value="UVR_dom"/>
</dbReference>
<feature type="domain" description="UVR" evidence="9">
    <location>
        <begin position="232"/>
        <end position="267"/>
    </location>
</feature>
<accession>A0A2A6DZY5</accession>
<dbReference type="SMART" id="SM00465">
    <property type="entry name" value="GIYc"/>
    <property type="match status" value="1"/>
</dbReference>
<dbReference type="EMBL" id="MOXJ01000020">
    <property type="protein sequence ID" value="PDO10067.1"/>
    <property type="molecule type" value="Genomic_DNA"/>
</dbReference>
<evidence type="ECO:0000256" key="4">
    <source>
        <dbReference type="ARBA" id="ARBA00022881"/>
    </source>
</evidence>
<feature type="domain" description="UvrC family homology region profile" evidence="11">
    <location>
        <begin position="283"/>
        <end position="506"/>
    </location>
</feature>
<dbReference type="InterPro" id="IPR001162">
    <property type="entry name" value="UvrC_RNase_H_dom"/>
</dbReference>
<dbReference type="GO" id="GO:0009380">
    <property type="term" value="C:excinuclease repair complex"/>
    <property type="evidence" value="ECO:0007669"/>
    <property type="project" value="InterPro"/>
</dbReference>
<gene>
    <name evidence="7" type="primary">uvrC</name>
    <name evidence="12" type="ORF">BLM47_09045</name>
</gene>
<dbReference type="GO" id="GO:0003677">
    <property type="term" value="F:DNA binding"/>
    <property type="evidence" value="ECO:0007669"/>
    <property type="project" value="UniProtKB-UniRule"/>
</dbReference>
<evidence type="ECO:0000256" key="6">
    <source>
        <dbReference type="ARBA" id="ARBA00023236"/>
    </source>
</evidence>
<dbReference type="GO" id="GO:0005737">
    <property type="term" value="C:cytoplasm"/>
    <property type="evidence" value="ECO:0007669"/>
    <property type="project" value="UniProtKB-SubCell"/>
</dbReference>
<dbReference type="Pfam" id="PF14520">
    <property type="entry name" value="HHH_5"/>
    <property type="match status" value="1"/>
</dbReference>
<dbReference type="SUPFAM" id="SSF47781">
    <property type="entry name" value="RuvA domain 2-like"/>
    <property type="match status" value="1"/>
</dbReference>
<evidence type="ECO:0000256" key="5">
    <source>
        <dbReference type="ARBA" id="ARBA00023204"/>
    </source>
</evidence>
<dbReference type="HAMAP" id="MF_00203">
    <property type="entry name" value="UvrC"/>
    <property type="match status" value="1"/>
</dbReference>
<evidence type="ECO:0000256" key="7">
    <source>
        <dbReference type="HAMAP-Rule" id="MF_00203"/>
    </source>
</evidence>
<dbReference type="InterPro" id="IPR010994">
    <property type="entry name" value="RuvA_2-like"/>
</dbReference>
<keyword evidence="6 7" id="KW-0742">SOS response</keyword>
<dbReference type="InterPro" id="IPR004791">
    <property type="entry name" value="UvrC"/>
</dbReference>
<feature type="compositionally biased region" description="Polar residues" evidence="8">
    <location>
        <begin position="648"/>
        <end position="666"/>
    </location>
</feature>
<comment type="subunit">
    <text evidence="7">Interacts with UvrB in an incision complex.</text>
</comment>
<dbReference type="CDD" id="cd10434">
    <property type="entry name" value="GIY-YIG_UvrC_Cho"/>
    <property type="match status" value="1"/>
</dbReference>
<dbReference type="PROSITE" id="PS50165">
    <property type="entry name" value="UVRC"/>
    <property type="match status" value="1"/>
</dbReference>
<keyword evidence="4 7" id="KW-0267">Excision nuclease</keyword>
<dbReference type="Proteomes" id="UP000243688">
    <property type="component" value="Unassembled WGS sequence"/>
</dbReference>
<feature type="domain" description="GIY-YIG" evidence="10">
    <location>
        <begin position="50"/>
        <end position="127"/>
    </location>
</feature>
<comment type="subcellular location">
    <subcellularLocation>
        <location evidence="7">Cytoplasm</location>
    </subcellularLocation>
</comment>
<dbReference type="GO" id="GO:0009381">
    <property type="term" value="F:excinuclease ABC activity"/>
    <property type="evidence" value="ECO:0007669"/>
    <property type="project" value="UniProtKB-UniRule"/>
</dbReference>
<dbReference type="Pfam" id="PF01541">
    <property type="entry name" value="GIY-YIG"/>
    <property type="match status" value="1"/>
</dbReference>
<proteinExistence type="inferred from homology"/>
<evidence type="ECO:0000256" key="8">
    <source>
        <dbReference type="SAM" id="MobiDB-lite"/>
    </source>
</evidence>
<organism evidence="12 13">
    <name type="scientific">Candidatus Reconcilbacillus cellulovorans</name>
    <dbReference type="NCBI Taxonomy" id="1906605"/>
    <lineage>
        <taxon>Bacteria</taxon>
        <taxon>Bacillati</taxon>
        <taxon>Bacillota</taxon>
        <taxon>Bacilli</taxon>
        <taxon>Bacillales</taxon>
        <taxon>Paenibacillaceae</taxon>
        <taxon>Candidatus Reconcilbacillus</taxon>
    </lineage>
</organism>
<comment type="similarity">
    <text evidence="7">Belongs to the UvrC family.</text>
</comment>
<evidence type="ECO:0000313" key="12">
    <source>
        <dbReference type="EMBL" id="PDO10067.1"/>
    </source>
</evidence>
<evidence type="ECO:0000313" key="13">
    <source>
        <dbReference type="Proteomes" id="UP000243688"/>
    </source>
</evidence>
<reference evidence="12 13" key="1">
    <citation type="submission" date="2016-12" db="EMBL/GenBank/DDBJ databases">
        <title>Candidatus Reconcilibacillus cellulovorans genome.</title>
        <authorList>
            <person name="Kolinko S."/>
            <person name="Wu Y.-W."/>
            <person name="Tachea F."/>
            <person name="Denzel E."/>
            <person name="Hiras J."/>
            <person name="Baecker N."/>
            <person name="Chan L.J."/>
            <person name="Eichorst S.A."/>
            <person name="Frey D."/>
            <person name="Adams P.D."/>
            <person name="Pray T."/>
            <person name="Tanjore D."/>
            <person name="Petzold C.J."/>
            <person name="Gladden J.M."/>
            <person name="Simmons B.A."/>
            <person name="Singer S.W."/>
        </authorList>
    </citation>
    <scope>NUCLEOTIDE SEQUENCE [LARGE SCALE GENOMIC DNA]</scope>
    <source>
        <strain evidence="12">JTherm</strain>
    </source>
</reference>
<evidence type="ECO:0000259" key="9">
    <source>
        <dbReference type="PROSITE" id="PS50151"/>
    </source>
</evidence>
<dbReference type="NCBIfam" id="TIGR00194">
    <property type="entry name" value="uvrC"/>
    <property type="match status" value="1"/>
</dbReference>
<dbReference type="FunFam" id="3.30.420.340:FF:000002">
    <property type="entry name" value="UvrABC system protein C"/>
    <property type="match status" value="1"/>
</dbReference>
<dbReference type="Pfam" id="PF22920">
    <property type="entry name" value="UvrC_RNaseH"/>
    <property type="match status" value="1"/>
</dbReference>
<dbReference type="SUPFAM" id="SSF82771">
    <property type="entry name" value="GIY-YIG endonuclease"/>
    <property type="match status" value="1"/>
</dbReference>
<dbReference type="InterPro" id="IPR000305">
    <property type="entry name" value="GIY-YIG_endonuc"/>
</dbReference>
<dbReference type="AlphaFoldDB" id="A0A2A6DZY5"/>
<dbReference type="GO" id="GO:0009432">
    <property type="term" value="P:SOS response"/>
    <property type="evidence" value="ECO:0007669"/>
    <property type="project" value="UniProtKB-UniRule"/>
</dbReference>
<dbReference type="PANTHER" id="PTHR30562">
    <property type="entry name" value="UVRC/OXIDOREDUCTASE"/>
    <property type="match status" value="1"/>
</dbReference>
<evidence type="ECO:0000256" key="2">
    <source>
        <dbReference type="ARBA" id="ARBA00022763"/>
    </source>
</evidence>
<dbReference type="InterPro" id="IPR035901">
    <property type="entry name" value="GIY-YIG_endonuc_sf"/>
</dbReference>
<keyword evidence="2 7" id="KW-0227">DNA damage</keyword>
<dbReference type="InterPro" id="IPR038476">
    <property type="entry name" value="UvrC_RNase_H_dom_sf"/>
</dbReference>
<dbReference type="PROSITE" id="PS50164">
    <property type="entry name" value="GIY_YIG"/>
    <property type="match status" value="1"/>
</dbReference>
<sequence>MNARCGRRRKKRQALSAKGRPAAFGFFGGDRQMERDDLERIKQKLAILPEKPGCYLMKNAEGDILYVGKAKSLKNRVRSYFTGSHDLKTQKLVSEIRDFEYIVTKNNVEALILECNLIKQYRPRYNVLLRDDKSFPYIKITNEKHPRLEVTRRVVRDRGKYFGPYPNAYAAHDAKKLLDRLYPLRKCKTMPKRVCLYYHIGQCLGPCEYEVDPAEYERMIRDISRFLGGDYEGVKKDLIKKMEEAAEELKFERAKELRDLIRHIEMIMEKQAISTGDAVDRDIFGWASDKGWMCIQILYMRGGRIVGSRTAHVPHYGDEREDFLSFVSQYYSDNPVRPKEILLPDAGPGTEDVRDALERWLGVDVRVPKRGTRKDMVHLAMENAKTALEERFRLMERDAERTVRAVAQLGEATGLGYLRRIEAFDNSHLYGTDPVSALVVFIDGKPEKKEYRKFKIKSARGPDDYEAMREVVRRRYERVLKEGGELPDLIVVDGGKGQIAAAVDVLENELGLAIPVCGLVKDERHRTSQLLLGDPPEPIPIARDSHAFFLLQRIQEEVHRFALQFHRKTRAKSMIASRLDDIPGVGEKRRRLLFQHFGSIENIKNASVEEFRSLGIGDKLARRILAALTEKPDGSGDEGANADVNRLPQEQAQQASVYATDDATPS</sequence>
<keyword evidence="3 7" id="KW-0228">DNA excision</keyword>
<dbReference type="Gene3D" id="3.40.1440.10">
    <property type="entry name" value="GIY-YIG endonuclease"/>
    <property type="match status" value="1"/>
</dbReference>
<feature type="region of interest" description="Disordered" evidence="8">
    <location>
        <begin position="629"/>
        <end position="666"/>
    </location>
</feature>
<dbReference type="Gene3D" id="3.30.420.340">
    <property type="entry name" value="UvrC, RNAse H endonuclease domain"/>
    <property type="match status" value="1"/>
</dbReference>